<gene>
    <name evidence="2" type="ORF">J5X75_11325</name>
</gene>
<sequence>MRDTLSWAHAAVEAAARAGAEHAEAYLETGPSTRVTVHGGRVGVSRGDRAESALRVWCDGRFGLYSGEDLDPVELAARAVAETRRQGVPGTAFLAGPQAEPTGIAAPSVLPEDDRTFVTRLADAVAADPGLAGWHLSAGHVRTAFRRTLVNSAGLAVEHQATAHDVWAWLEGSAGHVRVACWAADAGELDATGLAAQLADQATDLTDDGPAAEVPSGPCTAVLSPAAAVDVVRSAGSLLRADNVLGDLRPLADRIGRRIAGSAVSLIDDGRLPGGSRSRPFDDEGTPTGRTVLIEGGVLTGFLHTLETAHRLGLPANGKAARTSTARLPRPMPSNLYCAAGTESEAELRERVGTGLWITKFARPGRLVSNTGRFTALANGHWVSPHAPPRRVRRVPVTANIFQLLRNVVACGTDVVFAPLAGGTGAPAMLVDDLVVG</sequence>
<dbReference type="InterPro" id="IPR047657">
    <property type="entry name" value="PmbA"/>
</dbReference>
<dbReference type="PANTHER" id="PTHR43421:SF1">
    <property type="entry name" value="METALLOPROTEASE PMBA"/>
    <property type="match status" value="1"/>
</dbReference>
<dbReference type="InterPro" id="IPR035068">
    <property type="entry name" value="TldD/PmbA_N"/>
</dbReference>
<comment type="caution">
    <text evidence="2">The sequence shown here is derived from an EMBL/GenBank/DDBJ whole genome shotgun (WGS) entry which is preliminary data.</text>
</comment>
<dbReference type="InterPro" id="IPR045569">
    <property type="entry name" value="Metalloprtase-TldD/E_C"/>
</dbReference>
<dbReference type="InterPro" id="IPR036059">
    <property type="entry name" value="TldD/PmbA_sf"/>
</dbReference>
<dbReference type="EMBL" id="JAGFNS010000006">
    <property type="protein sequence ID" value="MBO3738114.1"/>
    <property type="molecule type" value="Genomic_DNA"/>
</dbReference>
<evidence type="ECO:0000259" key="1">
    <source>
        <dbReference type="Pfam" id="PF19289"/>
    </source>
</evidence>
<dbReference type="RefSeq" id="WP_208467302.1">
    <property type="nucleotide sequence ID" value="NZ_JAGFNS010000006.1"/>
</dbReference>
<dbReference type="Gene3D" id="3.30.2290.10">
    <property type="entry name" value="PmbA/TldD superfamily"/>
    <property type="match status" value="1"/>
</dbReference>
<reference evidence="2 3" key="1">
    <citation type="submission" date="2021-03" db="EMBL/GenBank/DDBJ databases">
        <title>Actinoplanes flavus sp. nov., a novel actinomycete isolated from Coconut Palm rhizosphere soil.</title>
        <authorList>
            <person name="Luo X."/>
        </authorList>
    </citation>
    <scope>NUCLEOTIDE SEQUENCE [LARGE SCALE GENOMIC DNA]</scope>
    <source>
        <strain evidence="2 3">NEAU-H7</strain>
    </source>
</reference>
<dbReference type="Pfam" id="PF19289">
    <property type="entry name" value="PmbA_TldD_3rd"/>
    <property type="match status" value="1"/>
</dbReference>
<evidence type="ECO:0000313" key="2">
    <source>
        <dbReference type="EMBL" id="MBO3738114.1"/>
    </source>
</evidence>
<keyword evidence="3" id="KW-1185">Reference proteome</keyword>
<feature type="domain" description="Metalloprotease TldD/E C-terminal" evidence="1">
    <location>
        <begin position="216"/>
        <end position="436"/>
    </location>
</feature>
<protein>
    <submittedName>
        <fullName evidence="2">TldD/PmbA family protein</fullName>
    </submittedName>
</protein>
<dbReference type="Proteomes" id="UP000679690">
    <property type="component" value="Unassembled WGS sequence"/>
</dbReference>
<dbReference type="SUPFAM" id="SSF111283">
    <property type="entry name" value="Putative modulator of DNA gyrase, PmbA/TldD"/>
    <property type="match status" value="1"/>
</dbReference>
<evidence type="ECO:0000313" key="3">
    <source>
        <dbReference type="Proteomes" id="UP000679690"/>
    </source>
</evidence>
<dbReference type="PANTHER" id="PTHR43421">
    <property type="entry name" value="METALLOPROTEASE PMBA"/>
    <property type="match status" value="1"/>
</dbReference>
<name>A0ABS3UH56_9ACTN</name>
<organism evidence="2 3">
    <name type="scientific">Actinoplanes flavus</name>
    <dbReference type="NCBI Taxonomy" id="2820290"/>
    <lineage>
        <taxon>Bacteria</taxon>
        <taxon>Bacillati</taxon>
        <taxon>Actinomycetota</taxon>
        <taxon>Actinomycetes</taxon>
        <taxon>Micromonosporales</taxon>
        <taxon>Micromonosporaceae</taxon>
        <taxon>Actinoplanes</taxon>
    </lineage>
</organism>
<proteinExistence type="predicted"/>
<accession>A0ABS3UH56</accession>